<comment type="caution">
    <text evidence="12">The sequence shown here is derived from an EMBL/GenBank/DDBJ whole genome shotgun (WGS) entry which is preliminary data.</text>
</comment>
<dbReference type="VEuPathDB" id="FungiDB:B1J91_B01144g"/>
<dbReference type="GO" id="GO:0030674">
    <property type="term" value="F:protein-macromolecule adaptor activity"/>
    <property type="evidence" value="ECO:0007669"/>
    <property type="project" value="EnsemblFungi"/>
</dbReference>
<evidence type="ECO:0000313" key="12">
    <source>
        <dbReference type="EMBL" id="KTA95829.1"/>
    </source>
</evidence>
<comment type="subcellular location">
    <subcellularLocation>
        <location evidence="2">Cytoplasm</location>
    </subcellularLocation>
    <subcellularLocation>
        <location evidence="1">Endosome membrane</location>
        <topology evidence="1">Peripheral membrane protein</topology>
    </subcellularLocation>
</comment>
<dbReference type="Gene3D" id="1.20.5.420">
    <property type="entry name" value="Immunoglobulin FC, subunit C"/>
    <property type="match status" value="1"/>
</dbReference>
<feature type="domain" description="Vta1/callose synthase N-terminal" evidence="10">
    <location>
        <begin position="7"/>
        <end position="158"/>
    </location>
</feature>
<dbReference type="VEuPathDB" id="FungiDB:GVI51_B00979"/>
<proteinExistence type="inferred from homology"/>
<dbReference type="GO" id="GO:0005771">
    <property type="term" value="C:multivesicular body"/>
    <property type="evidence" value="ECO:0007669"/>
    <property type="project" value="EnsemblFungi"/>
</dbReference>
<dbReference type="GO" id="GO:0015031">
    <property type="term" value="P:protein transport"/>
    <property type="evidence" value="ECO:0007669"/>
    <property type="project" value="UniProtKB-KW"/>
</dbReference>
<evidence type="ECO:0000256" key="8">
    <source>
        <dbReference type="ARBA" id="ARBA00023136"/>
    </source>
</evidence>
<dbReference type="PANTHER" id="PTHR46009:SF1">
    <property type="entry name" value="VACUOLAR PROTEIN SORTING-ASSOCIATED PROTEIN VTA1 HOMOLOG"/>
    <property type="match status" value="1"/>
</dbReference>
<dbReference type="PANTHER" id="PTHR46009">
    <property type="entry name" value="VACUOLAR PROTEIN SORTING-ASSOCIATED PROTEIN VTA1 HOMOLOG"/>
    <property type="match status" value="1"/>
</dbReference>
<dbReference type="GO" id="GO:1990621">
    <property type="term" value="C:ESCRT IV complex"/>
    <property type="evidence" value="ECO:0007669"/>
    <property type="project" value="EnsemblFungi"/>
</dbReference>
<dbReference type="GO" id="GO:0032511">
    <property type="term" value="P:late endosome to vacuole transport via multivesicular body sorting pathway"/>
    <property type="evidence" value="ECO:0007669"/>
    <property type="project" value="EnsemblFungi"/>
</dbReference>
<dbReference type="InterPro" id="IPR041212">
    <property type="entry name" value="Vta1_C"/>
</dbReference>
<dbReference type="Gene3D" id="1.25.40.270">
    <property type="entry name" value="Vacuolar protein sorting-associated protein vta1"/>
    <property type="match status" value="1"/>
</dbReference>
<dbReference type="InterPro" id="IPR039431">
    <property type="entry name" value="Vta1/CALS_N"/>
</dbReference>
<gene>
    <name evidence="12" type="ORF">AO440_000178</name>
</gene>
<keyword evidence="4" id="KW-0813">Transport</keyword>
<feature type="region of interest" description="Disordered" evidence="9">
    <location>
        <begin position="246"/>
        <end position="342"/>
    </location>
</feature>
<dbReference type="EMBL" id="LLZZ01000180">
    <property type="protein sequence ID" value="KTA95829.1"/>
    <property type="molecule type" value="Genomic_DNA"/>
</dbReference>
<dbReference type="AlphaFoldDB" id="A0A0W0C874"/>
<keyword evidence="7" id="KW-0653">Protein transport</keyword>
<evidence type="ECO:0000259" key="10">
    <source>
        <dbReference type="Pfam" id="PF04652"/>
    </source>
</evidence>
<evidence type="ECO:0000256" key="7">
    <source>
        <dbReference type="ARBA" id="ARBA00022927"/>
    </source>
</evidence>
<keyword evidence="8" id="KW-0472">Membrane</keyword>
<feature type="region of interest" description="Disordered" evidence="9">
    <location>
        <begin position="181"/>
        <end position="214"/>
    </location>
</feature>
<dbReference type="VEuPathDB" id="FungiDB:GWK60_B00957"/>
<dbReference type="Pfam" id="PF18097">
    <property type="entry name" value="Vta1_C"/>
    <property type="match status" value="1"/>
</dbReference>
<evidence type="ECO:0000256" key="3">
    <source>
        <dbReference type="ARBA" id="ARBA00007895"/>
    </source>
</evidence>
<organism evidence="12 13">
    <name type="scientific">Candida glabrata</name>
    <name type="common">Yeast</name>
    <name type="synonym">Torulopsis glabrata</name>
    <dbReference type="NCBI Taxonomy" id="5478"/>
    <lineage>
        <taxon>Eukaryota</taxon>
        <taxon>Fungi</taxon>
        <taxon>Dikarya</taxon>
        <taxon>Ascomycota</taxon>
        <taxon>Saccharomycotina</taxon>
        <taxon>Saccharomycetes</taxon>
        <taxon>Saccharomycetales</taxon>
        <taxon>Saccharomycetaceae</taxon>
        <taxon>Nakaseomyces</taxon>
    </lineage>
</organism>
<comment type="similarity">
    <text evidence="3">Belongs to the VTA1 family.</text>
</comment>
<feature type="domain" description="Vta1 C-terminal" evidence="11">
    <location>
        <begin position="353"/>
        <end position="389"/>
    </location>
</feature>
<keyword evidence="6" id="KW-0967">Endosome</keyword>
<dbReference type="Proteomes" id="UP000054886">
    <property type="component" value="Unassembled WGS sequence"/>
</dbReference>
<dbReference type="InterPro" id="IPR023175">
    <property type="entry name" value="Vta1/CALS_N_sf"/>
</dbReference>
<evidence type="ECO:0000256" key="6">
    <source>
        <dbReference type="ARBA" id="ARBA00022753"/>
    </source>
</evidence>
<dbReference type="InterPro" id="IPR044538">
    <property type="entry name" value="Vta1-like"/>
</dbReference>
<accession>A0A0W0C874</accession>
<keyword evidence="5" id="KW-0963">Cytoplasm</keyword>
<evidence type="ECO:0000256" key="4">
    <source>
        <dbReference type="ARBA" id="ARBA00022448"/>
    </source>
</evidence>
<evidence type="ECO:0000259" key="11">
    <source>
        <dbReference type="Pfam" id="PF18097"/>
    </source>
</evidence>
<evidence type="ECO:0000256" key="5">
    <source>
        <dbReference type="ARBA" id="ARBA00022490"/>
    </source>
</evidence>
<dbReference type="GO" id="GO:0001671">
    <property type="term" value="F:ATPase activator activity"/>
    <property type="evidence" value="ECO:0007669"/>
    <property type="project" value="EnsemblFungi"/>
</dbReference>
<evidence type="ECO:0000256" key="1">
    <source>
        <dbReference type="ARBA" id="ARBA00004481"/>
    </source>
</evidence>
<sequence>MDSGSVRLVATAQDMERAGLAVVAYYLRLYAVEKLLQLSERSDEVTEAATMLLDQIETFKQEVTGSEDSEADGVKVLLQDSKKAMVYMLNFAMSLYNDKLKQVQDGPWDLTLKRGLWCCIDLFTCVIHLWQSDLQDVSKVAERVKYCKIYLSKMAKGELQKQEAEPNDEELDKELDNLVTDTAKEESREEKPQELDYADFLGGDDESNDIPLDKSEEEEVNKLVGDSQDNAVTEDDVDDLINKLKMADEDSENEPDDLYRSQADENGGSEEPSNLGLPDTPANIPSRKLDTPAFVDSSDEDQGSDADVEEKDDAVEPVVHTSSTPMEQEPEELETSKPTYTKNDLANMMDKADKIEKIQRFAKYAISALNYEDISTARDELTKALELLNTM</sequence>
<evidence type="ECO:0000313" key="13">
    <source>
        <dbReference type="Proteomes" id="UP000054886"/>
    </source>
</evidence>
<protein>
    <submittedName>
        <fullName evidence="12">Vacuolar protein sorting-associated protein VTA1</fullName>
    </submittedName>
</protein>
<evidence type="ECO:0000256" key="2">
    <source>
        <dbReference type="ARBA" id="ARBA00004496"/>
    </source>
</evidence>
<dbReference type="Pfam" id="PF04652">
    <property type="entry name" value="Vta1"/>
    <property type="match status" value="1"/>
</dbReference>
<name>A0A0W0C874_CANGB</name>
<feature type="compositionally biased region" description="Acidic residues" evidence="9">
    <location>
        <begin position="297"/>
        <end position="315"/>
    </location>
</feature>
<evidence type="ECO:0000256" key="9">
    <source>
        <dbReference type="SAM" id="MobiDB-lite"/>
    </source>
</evidence>
<dbReference type="VEuPathDB" id="FungiDB:CAGL0B01144g"/>
<feature type="compositionally biased region" description="Basic and acidic residues" evidence="9">
    <location>
        <begin position="182"/>
        <end position="194"/>
    </location>
</feature>
<reference evidence="12 13" key="1">
    <citation type="submission" date="2015-10" db="EMBL/GenBank/DDBJ databases">
        <title>Draft genomes sequences of Candida glabrata isolates 1A, 1B, 2A, 2B, 3A and 3B.</title>
        <authorList>
            <person name="Haavelsrud O.E."/>
            <person name="Gaustad P."/>
        </authorList>
    </citation>
    <scope>NUCLEOTIDE SEQUENCE [LARGE SCALE GENOMIC DNA]</scope>
    <source>
        <strain evidence="12">910700640</strain>
    </source>
</reference>